<dbReference type="PANTHER" id="PTHR47978">
    <property type="match status" value="1"/>
</dbReference>
<proteinExistence type="predicted"/>
<dbReference type="Gene3D" id="3.40.50.300">
    <property type="entry name" value="P-loop containing nucleotide triphosphate hydrolases"/>
    <property type="match status" value="1"/>
</dbReference>
<dbReference type="InterPro" id="IPR005225">
    <property type="entry name" value="Small_GTP-bd"/>
</dbReference>
<dbReference type="PROSITE" id="PS51421">
    <property type="entry name" value="RAS"/>
    <property type="match status" value="1"/>
</dbReference>
<evidence type="ECO:0000313" key="3">
    <source>
        <dbReference type="Proteomes" id="UP000236333"/>
    </source>
</evidence>
<dbReference type="AlphaFoldDB" id="A0A2J7ZTT5"/>
<dbReference type="EMBL" id="PGGS01000480">
    <property type="protein sequence ID" value="PNH03650.1"/>
    <property type="molecule type" value="Genomic_DNA"/>
</dbReference>
<dbReference type="OrthoDB" id="63533at2759"/>
<dbReference type="Proteomes" id="UP000236333">
    <property type="component" value="Unassembled WGS sequence"/>
</dbReference>
<dbReference type="InterPro" id="IPR001806">
    <property type="entry name" value="Small_GTPase"/>
</dbReference>
<dbReference type="PROSITE" id="PS51419">
    <property type="entry name" value="RAB"/>
    <property type="match status" value="1"/>
</dbReference>
<dbReference type="Pfam" id="PF00071">
    <property type="entry name" value="Ras"/>
    <property type="match status" value="1"/>
</dbReference>
<dbReference type="SUPFAM" id="SSF52540">
    <property type="entry name" value="P-loop containing nucleoside triphosphate hydrolases"/>
    <property type="match status" value="1"/>
</dbReference>
<evidence type="ECO:0000256" key="1">
    <source>
        <dbReference type="ARBA" id="ARBA00022741"/>
    </source>
</evidence>
<organism evidence="2 3">
    <name type="scientific">Tetrabaena socialis</name>
    <dbReference type="NCBI Taxonomy" id="47790"/>
    <lineage>
        <taxon>Eukaryota</taxon>
        <taxon>Viridiplantae</taxon>
        <taxon>Chlorophyta</taxon>
        <taxon>core chlorophytes</taxon>
        <taxon>Chlorophyceae</taxon>
        <taxon>CS clade</taxon>
        <taxon>Chlamydomonadales</taxon>
        <taxon>Tetrabaenaceae</taxon>
        <taxon>Tetrabaena</taxon>
    </lineage>
</organism>
<dbReference type="SMART" id="SM00174">
    <property type="entry name" value="RHO"/>
    <property type="match status" value="1"/>
</dbReference>
<dbReference type="PRINTS" id="PR00449">
    <property type="entry name" value="RASTRNSFRMNG"/>
</dbReference>
<accession>A0A2J7ZTT5</accession>
<comment type="caution">
    <text evidence="2">The sequence shown here is derived from an EMBL/GenBank/DDBJ whole genome shotgun (WGS) entry which is preliminary data.</text>
</comment>
<gene>
    <name evidence="2" type="ORF">TSOC_010269</name>
</gene>
<dbReference type="SMART" id="SM00173">
    <property type="entry name" value="RAS"/>
    <property type="match status" value="1"/>
</dbReference>
<evidence type="ECO:0000313" key="2">
    <source>
        <dbReference type="EMBL" id="PNH03650.1"/>
    </source>
</evidence>
<reference evidence="2 3" key="1">
    <citation type="journal article" date="2017" name="Mol. Biol. Evol.">
        <title>The 4-celled Tetrabaena socialis nuclear genome reveals the essential components for genetic control of cell number at the origin of multicellularity in the volvocine lineage.</title>
        <authorList>
            <person name="Featherston J."/>
            <person name="Arakaki Y."/>
            <person name="Hanschen E.R."/>
            <person name="Ferris P.J."/>
            <person name="Michod R.E."/>
            <person name="Olson B.J.S.C."/>
            <person name="Nozaki H."/>
            <person name="Durand P.M."/>
        </authorList>
    </citation>
    <scope>NUCLEOTIDE SEQUENCE [LARGE SCALE GENOMIC DNA]</scope>
    <source>
        <strain evidence="2 3">NIES-571</strain>
    </source>
</reference>
<dbReference type="InterPro" id="IPR027417">
    <property type="entry name" value="P-loop_NTPase"/>
</dbReference>
<sequence length="190" mass="19888">MPTQDGVWGCSEGVGKSCLALRFTRGVFDAGSRATVGAAFSAATVTLPSGASCKFELWDTAGQERYQSLAPLYYRGSHAAAIVYDVTKRDTLAKAQFWLEELRRYAGQGIVLTLVGNKTDLAELRQVSEEEGRNLADGCAMGRLLRGIGAMFVEASAATGANVGEVFEGVAAKLAGGLPVSVNAAATAIF</sequence>
<dbReference type="NCBIfam" id="TIGR00231">
    <property type="entry name" value="small_GTP"/>
    <property type="match status" value="1"/>
</dbReference>
<dbReference type="PROSITE" id="PS51420">
    <property type="entry name" value="RHO"/>
    <property type="match status" value="1"/>
</dbReference>
<keyword evidence="3" id="KW-1185">Reference proteome</keyword>
<keyword evidence="1" id="KW-0547">Nucleotide-binding</keyword>
<dbReference type="GO" id="GO:0003924">
    <property type="term" value="F:GTPase activity"/>
    <property type="evidence" value="ECO:0007669"/>
    <property type="project" value="InterPro"/>
</dbReference>
<name>A0A2J7ZTT5_9CHLO</name>
<dbReference type="GO" id="GO:0005525">
    <property type="term" value="F:GTP binding"/>
    <property type="evidence" value="ECO:0007669"/>
    <property type="project" value="InterPro"/>
</dbReference>
<dbReference type="SMART" id="SM00175">
    <property type="entry name" value="RAB"/>
    <property type="match status" value="1"/>
</dbReference>
<dbReference type="FunFam" id="3.40.50.300:FF:001447">
    <property type="entry name" value="Ras-related protein Rab-1B"/>
    <property type="match status" value="1"/>
</dbReference>
<protein>
    <submittedName>
        <fullName evidence="2">Ras-related protein RABF1</fullName>
    </submittedName>
</protein>